<dbReference type="PANTHER" id="PTHR33121">
    <property type="entry name" value="CYCLIC DI-GMP PHOSPHODIESTERASE PDEF"/>
    <property type="match status" value="1"/>
</dbReference>
<gene>
    <name evidence="2" type="ORF">H9736_04325</name>
</gene>
<reference evidence="2" key="1">
    <citation type="journal article" date="2021" name="PeerJ">
        <title>Extensive microbial diversity within the chicken gut microbiome revealed by metagenomics and culture.</title>
        <authorList>
            <person name="Gilroy R."/>
            <person name="Ravi A."/>
            <person name="Getino M."/>
            <person name="Pursley I."/>
            <person name="Horton D.L."/>
            <person name="Alikhan N.F."/>
            <person name="Baker D."/>
            <person name="Gharbi K."/>
            <person name="Hall N."/>
            <person name="Watson M."/>
            <person name="Adriaenssens E.M."/>
            <person name="Foster-Nyarko E."/>
            <person name="Jarju S."/>
            <person name="Secka A."/>
            <person name="Antonio M."/>
            <person name="Oren A."/>
            <person name="Chaudhuri R.R."/>
            <person name="La Ragione R."/>
            <person name="Hildebrand F."/>
            <person name="Pallen M.J."/>
        </authorList>
    </citation>
    <scope>NUCLEOTIDE SEQUENCE</scope>
    <source>
        <strain evidence="2">CHK188-5543</strain>
    </source>
</reference>
<dbReference type="SMART" id="SM00267">
    <property type="entry name" value="GGDEF"/>
    <property type="match status" value="1"/>
</dbReference>
<dbReference type="PROSITE" id="PS50883">
    <property type="entry name" value="EAL"/>
    <property type="match status" value="1"/>
</dbReference>
<dbReference type="SUPFAM" id="SSF55073">
    <property type="entry name" value="Nucleotide cyclase"/>
    <property type="match status" value="1"/>
</dbReference>
<proteinExistence type="predicted"/>
<feature type="domain" description="EAL" evidence="1">
    <location>
        <begin position="192"/>
        <end position="447"/>
    </location>
</feature>
<accession>A0A9D1WQN8</accession>
<protein>
    <submittedName>
        <fullName evidence="2">GGDEF domain-containing phosphodiesterase</fullName>
    </submittedName>
</protein>
<dbReference type="Proteomes" id="UP000886800">
    <property type="component" value="Unassembled WGS sequence"/>
</dbReference>
<dbReference type="PANTHER" id="PTHR33121:SF71">
    <property type="entry name" value="OXYGEN SENSOR PROTEIN DOSP"/>
    <property type="match status" value="1"/>
</dbReference>
<dbReference type="AlphaFoldDB" id="A0A9D1WQN8"/>
<evidence type="ECO:0000313" key="2">
    <source>
        <dbReference type="EMBL" id="HIX65454.1"/>
    </source>
</evidence>
<dbReference type="Pfam" id="PF00563">
    <property type="entry name" value="EAL"/>
    <property type="match status" value="1"/>
</dbReference>
<dbReference type="Gene3D" id="3.30.70.270">
    <property type="match status" value="1"/>
</dbReference>
<dbReference type="InterPro" id="IPR029787">
    <property type="entry name" value="Nucleotide_cyclase"/>
</dbReference>
<dbReference type="GO" id="GO:0071111">
    <property type="term" value="F:cyclic-guanylate-specific phosphodiesterase activity"/>
    <property type="evidence" value="ECO:0007669"/>
    <property type="project" value="InterPro"/>
</dbReference>
<comment type="caution">
    <text evidence="2">The sequence shown here is derived from an EMBL/GenBank/DDBJ whole genome shotgun (WGS) entry which is preliminary data.</text>
</comment>
<evidence type="ECO:0000313" key="3">
    <source>
        <dbReference type="Proteomes" id="UP000886800"/>
    </source>
</evidence>
<dbReference type="InterPro" id="IPR050706">
    <property type="entry name" value="Cyclic-di-GMP_PDE-like"/>
</dbReference>
<dbReference type="CDD" id="cd01948">
    <property type="entry name" value="EAL"/>
    <property type="match status" value="1"/>
</dbReference>
<organism evidence="2 3">
    <name type="scientific">Candidatus Anaerotruncus excrementipullorum</name>
    <dbReference type="NCBI Taxonomy" id="2838465"/>
    <lineage>
        <taxon>Bacteria</taxon>
        <taxon>Bacillati</taxon>
        <taxon>Bacillota</taxon>
        <taxon>Clostridia</taxon>
        <taxon>Eubacteriales</taxon>
        <taxon>Oscillospiraceae</taxon>
        <taxon>Anaerotruncus</taxon>
    </lineage>
</organism>
<name>A0A9D1WQN8_9FIRM</name>
<dbReference type="Gene3D" id="3.20.20.450">
    <property type="entry name" value="EAL domain"/>
    <property type="match status" value="1"/>
</dbReference>
<reference evidence="2" key="2">
    <citation type="submission" date="2021-04" db="EMBL/GenBank/DDBJ databases">
        <authorList>
            <person name="Gilroy R."/>
        </authorList>
    </citation>
    <scope>NUCLEOTIDE SEQUENCE</scope>
    <source>
        <strain evidence="2">CHK188-5543</strain>
    </source>
</reference>
<sequence length="451" mass="50465">MKHLGALAAAGAAAGLLARQSRRARAARFTDRETGLFNRQGLERAAARLPGGIGRRYLVYFYLDLDHVGYLGGHEPVQKLLRHGGWVLRRQAREGELLAREGGGLIALKRAGSPQEAARWAEGVLEQLRQFPLAGGRLRPRDTAAGICRLEGGRRGLAPTLFHARQCALTARREGRALRICGTASCQACQERWQLAAEFRQGLARGEFQLCLQFFVDARTFQIVGGEALSRWNHPSRGLLSPDRYVPLLEREGGIQEVDFHGLEETCAFLEELDRQGETAFFISCNFSRRTFSDPGFVRRCAQVLGRYRFSRRQLVLEVTESQWIGPQEGAQMLQNIREMRAMGVRVVFDDFGMGFSSFHDLQEYPMDGLKLDKQLVDNMWTAQGRVLLAALVRTGHELGLTILAEGVEEEHQLEVLRQLGCDMLQGFHFSVPLPAGQAKELILQRGRGND</sequence>
<dbReference type="InterPro" id="IPR001633">
    <property type="entry name" value="EAL_dom"/>
</dbReference>
<dbReference type="InterPro" id="IPR043128">
    <property type="entry name" value="Rev_trsase/Diguanyl_cyclase"/>
</dbReference>
<dbReference type="EMBL" id="DXES01000093">
    <property type="protein sequence ID" value="HIX65454.1"/>
    <property type="molecule type" value="Genomic_DNA"/>
</dbReference>
<dbReference type="SMART" id="SM00052">
    <property type="entry name" value="EAL"/>
    <property type="match status" value="1"/>
</dbReference>
<dbReference type="InterPro" id="IPR000160">
    <property type="entry name" value="GGDEF_dom"/>
</dbReference>
<dbReference type="InterPro" id="IPR035919">
    <property type="entry name" value="EAL_sf"/>
</dbReference>
<evidence type="ECO:0000259" key="1">
    <source>
        <dbReference type="PROSITE" id="PS50883"/>
    </source>
</evidence>
<dbReference type="SUPFAM" id="SSF141868">
    <property type="entry name" value="EAL domain-like"/>
    <property type="match status" value="1"/>
</dbReference>